<dbReference type="RefSeq" id="WP_220160587.1">
    <property type="nucleotide sequence ID" value="NZ_CP080507.1"/>
</dbReference>
<dbReference type="KEGG" id="ole:K0B96_09065"/>
<dbReference type="Pfam" id="PF07676">
    <property type="entry name" value="PD40"/>
    <property type="match status" value="3"/>
</dbReference>
<evidence type="ECO:0000313" key="4">
    <source>
        <dbReference type="Proteomes" id="UP000825051"/>
    </source>
</evidence>
<proteinExistence type="inferred from homology"/>
<dbReference type="InterPro" id="IPR011042">
    <property type="entry name" value="6-blade_b-propeller_TolB-like"/>
</dbReference>
<name>A0A8F9XEZ1_9BACT</name>
<gene>
    <name evidence="3" type="ORF">K0B96_09065</name>
</gene>
<evidence type="ECO:0000313" key="3">
    <source>
        <dbReference type="EMBL" id="QYM77482.1"/>
    </source>
</evidence>
<evidence type="ECO:0000256" key="2">
    <source>
        <dbReference type="SAM" id="SignalP"/>
    </source>
</evidence>
<dbReference type="EMBL" id="CP080507">
    <property type="protein sequence ID" value="QYM77482.1"/>
    <property type="molecule type" value="Genomic_DNA"/>
</dbReference>
<comment type="similarity">
    <text evidence="1">Belongs to the TolB family.</text>
</comment>
<sequence length="397" mass="43250">MQNFRFILALFFASAVAAFAQHSLGYVDVTNEGKVIPVRVSGSTPETNGLAQQAFKAHGRYRVEGGNYAYDIRFTPVSSTQVRVDVTKGKSGTPVLSQIASGSDVNDALLRAADLAVEKTNGLGLKGFFSAKIAFISERTGKKEVYVSDLFFRDVKQITHDGAIAMMPRWSPDGTRLLYTSFYKSGFPDIFQINLSSLQRTTFVSFKGTNSGARFSPNGQQVAMVLSGEGNAEIYIGNAQGRQIRRMTRTDAVEASPCFSPDGSRIVFTSDAAGGPQLYLLPVSGGTMQRVATNISGYCAEPDWNRADPQKIAFTMGVGKGYQVGVYDFSKRASVQVSHAPFDGLEACWLPDGRHVIYTARDRRTSRLCILDTETGQSQPVSPTMLGGCMQANAWWR</sequence>
<evidence type="ECO:0000256" key="1">
    <source>
        <dbReference type="ARBA" id="ARBA00009820"/>
    </source>
</evidence>
<keyword evidence="4" id="KW-1185">Reference proteome</keyword>
<feature type="signal peptide" evidence="2">
    <location>
        <begin position="1"/>
        <end position="20"/>
    </location>
</feature>
<dbReference type="InterPro" id="IPR011659">
    <property type="entry name" value="WD40"/>
</dbReference>
<organism evidence="3 4">
    <name type="scientific">Horticoccus luteus</name>
    <dbReference type="NCBI Taxonomy" id="2862869"/>
    <lineage>
        <taxon>Bacteria</taxon>
        <taxon>Pseudomonadati</taxon>
        <taxon>Verrucomicrobiota</taxon>
        <taxon>Opitutia</taxon>
        <taxon>Opitutales</taxon>
        <taxon>Opitutaceae</taxon>
        <taxon>Horticoccus</taxon>
    </lineage>
</organism>
<dbReference type="AlphaFoldDB" id="A0A8F9XEZ1"/>
<dbReference type="PANTHER" id="PTHR36842">
    <property type="entry name" value="PROTEIN TOLB HOMOLOG"/>
    <property type="match status" value="1"/>
</dbReference>
<dbReference type="PANTHER" id="PTHR36842:SF1">
    <property type="entry name" value="PROTEIN TOLB"/>
    <property type="match status" value="1"/>
</dbReference>
<accession>A0A8F9XEZ1</accession>
<feature type="chain" id="PRO_5034677607" evidence="2">
    <location>
        <begin position="21"/>
        <end position="397"/>
    </location>
</feature>
<keyword evidence="2" id="KW-0732">Signal</keyword>
<dbReference type="Gene3D" id="2.120.10.30">
    <property type="entry name" value="TolB, C-terminal domain"/>
    <property type="match status" value="2"/>
</dbReference>
<dbReference type="SUPFAM" id="SSF69304">
    <property type="entry name" value="Tricorn protease N-terminal domain"/>
    <property type="match status" value="1"/>
</dbReference>
<reference evidence="3" key="1">
    <citation type="submission" date="2021-08" db="EMBL/GenBank/DDBJ databases">
        <title>Genome of a novel bacterium of the phylum Verrucomicrobia, Oleiharenicola sp. KSB-15.</title>
        <authorList>
            <person name="Chung J.-H."/>
            <person name="Ahn J.-H."/>
            <person name="Yoon Y."/>
            <person name="Kim D.-Y."/>
            <person name="An S.-H."/>
            <person name="Park I."/>
            <person name="Yeon J."/>
        </authorList>
    </citation>
    <scope>NUCLEOTIDE SEQUENCE</scope>
    <source>
        <strain evidence="3">KSB-15</strain>
    </source>
</reference>
<dbReference type="Proteomes" id="UP000825051">
    <property type="component" value="Chromosome"/>
</dbReference>
<protein>
    <submittedName>
        <fullName evidence="3">Biopolymer transporter Tol</fullName>
    </submittedName>
</protein>